<dbReference type="EMBL" id="JAJVCN010000001">
    <property type="protein sequence ID" value="MCE7003655.1"/>
    <property type="molecule type" value="Genomic_DNA"/>
</dbReference>
<dbReference type="RefSeq" id="WP_233725229.1">
    <property type="nucleotide sequence ID" value="NZ_JAJVCN010000001.1"/>
</dbReference>
<evidence type="ECO:0000313" key="1">
    <source>
        <dbReference type="EMBL" id="MCE7003655.1"/>
    </source>
</evidence>
<sequence length="123" mass="12662">MITISQSALLHDFTSVPFAAESGGVPEVKEVRGEVLTGVVGGEFVVLDADVAVVVGVVDSGPADVAHPGAISATNINGNVRFDEVRMGLVCSGFVPGAVPPRSGCLDIMSAHFARRLRGCDSR</sequence>
<name>A0ABS8ZA25_9PSEU</name>
<gene>
    <name evidence="1" type="ORF">LWC34_12580</name>
</gene>
<reference evidence="1 2" key="1">
    <citation type="submission" date="2021-12" db="EMBL/GenBank/DDBJ databases">
        <title>Genome sequence of Kibdelosporangium philippinense ATCC 49844.</title>
        <authorList>
            <person name="Fedorov E.A."/>
            <person name="Omeragic M."/>
            <person name="Shalygina K.F."/>
            <person name="Maclea K.S."/>
        </authorList>
    </citation>
    <scope>NUCLEOTIDE SEQUENCE [LARGE SCALE GENOMIC DNA]</scope>
    <source>
        <strain evidence="1 2">ATCC 49844</strain>
    </source>
</reference>
<dbReference type="Proteomes" id="UP001521150">
    <property type="component" value="Unassembled WGS sequence"/>
</dbReference>
<proteinExistence type="predicted"/>
<accession>A0ABS8ZA25</accession>
<organism evidence="1 2">
    <name type="scientific">Kibdelosporangium philippinense</name>
    <dbReference type="NCBI Taxonomy" id="211113"/>
    <lineage>
        <taxon>Bacteria</taxon>
        <taxon>Bacillati</taxon>
        <taxon>Actinomycetota</taxon>
        <taxon>Actinomycetes</taxon>
        <taxon>Pseudonocardiales</taxon>
        <taxon>Pseudonocardiaceae</taxon>
        <taxon>Kibdelosporangium</taxon>
    </lineage>
</organism>
<comment type="caution">
    <text evidence="1">The sequence shown here is derived from an EMBL/GenBank/DDBJ whole genome shotgun (WGS) entry which is preliminary data.</text>
</comment>
<keyword evidence="2" id="KW-1185">Reference proteome</keyword>
<protein>
    <submittedName>
        <fullName evidence="1">Uncharacterized protein</fullName>
    </submittedName>
</protein>
<evidence type="ECO:0000313" key="2">
    <source>
        <dbReference type="Proteomes" id="UP001521150"/>
    </source>
</evidence>